<gene>
    <name evidence="1" type="ORF">LCGC14_0998590</name>
</gene>
<name>A0A0F9R9V6_9ZZZZ</name>
<comment type="caution">
    <text evidence="1">The sequence shown here is derived from an EMBL/GenBank/DDBJ whole genome shotgun (WGS) entry which is preliminary data.</text>
</comment>
<protein>
    <submittedName>
        <fullName evidence="1">Uncharacterized protein</fullName>
    </submittedName>
</protein>
<reference evidence="1" key="1">
    <citation type="journal article" date="2015" name="Nature">
        <title>Complex archaea that bridge the gap between prokaryotes and eukaryotes.</title>
        <authorList>
            <person name="Spang A."/>
            <person name="Saw J.H."/>
            <person name="Jorgensen S.L."/>
            <person name="Zaremba-Niedzwiedzka K."/>
            <person name="Martijn J."/>
            <person name="Lind A.E."/>
            <person name="van Eijk R."/>
            <person name="Schleper C."/>
            <person name="Guy L."/>
            <person name="Ettema T.J."/>
        </authorList>
    </citation>
    <scope>NUCLEOTIDE SEQUENCE</scope>
</reference>
<accession>A0A0F9R9V6</accession>
<organism evidence="1">
    <name type="scientific">marine sediment metagenome</name>
    <dbReference type="NCBI Taxonomy" id="412755"/>
    <lineage>
        <taxon>unclassified sequences</taxon>
        <taxon>metagenomes</taxon>
        <taxon>ecological metagenomes</taxon>
    </lineage>
</organism>
<sequence length="71" mass="7859">MIEGGVPRESPAGSITVTSPSQMPLERLIGCIIRSGDQSIRTNLFAKVSSDRCPTLNPFLLRRRKNDQDKC</sequence>
<proteinExistence type="predicted"/>
<dbReference type="EMBL" id="LAZR01003843">
    <property type="protein sequence ID" value="KKN14188.1"/>
    <property type="molecule type" value="Genomic_DNA"/>
</dbReference>
<dbReference type="AlphaFoldDB" id="A0A0F9R9V6"/>
<evidence type="ECO:0000313" key="1">
    <source>
        <dbReference type="EMBL" id="KKN14188.1"/>
    </source>
</evidence>